<dbReference type="Gene3D" id="3.40.630.30">
    <property type="match status" value="1"/>
</dbReference>
<evidence type="ECO:0000313" key="2">
    <source>
        <dbReference type="EMBL" id="CAL6104134.1"/>
    </source>
</evidence>
<evidence type="ECO:0008006" key="4">
    <source>
        <dbReference type="Google" id="ProtNLM"/>
    </source>
</evidence>
<protein>
    <recommendedName>
        <fullName evidence="4">N-acetyltransferase domain-containing protein</fullName>
    </recommendedName>
</protein>
<organism evidence="1">
    <name type="scientific">Hexamita inflata</name>
    <dbReference type="NCBI Taxonomy" id="28002"/>
    <lineage>
        <taxon>Eukaryota</taxon>
        <taxon>Metamonada</taxon>
        <taxon>Diplomonadida</taxon>
        <taxon>Hexamitidae</taxon>
        <taxon>Hexamitinae</taxon>
        <taxon>Hexamita</taxon>
    </lineage>
</organism>
<reference evidence="2 3" key="2">
    <citation type="submission" date="2024-07" db="EMBL/GenBank/DDBJ databases">
        <authorList>
            <person name="Akdeniz Z."/>
        </authorList>
    </citation>
    <scope>NUCLEOTIDE SEQUENCE [LARGE SCALE GENOMIC DNA]</scope>
</reference>
<dbReference type="Proteomes" id="UP001642409">
    <property type="component" value="Unassembled WGS sequence"/>
</dbReference>
<dbReference type="EMBL" id="CATOUU010000353">
    <property type="protein sequence ID" value="CAI9925928.1"/>
    <property type="molecule type" value="Genomic_DNA"/>
</dbReference>
<sequence length="400" mass="45629">MLHITPEARFQEIFEKLQQKQDVPKGNVVFSQIQGLSSFHRATHIEQDGEICAFSCYIPNYLISSVKCKETKKVLKSILKQVDFPIEQDKTHLYSECILVPYIASQQQHLKQILYLASAQAIFKQIPLVIPKSATQYKLDEMFTNIISYATYYVVFPFYISQFITNEPSQAGPFLTKSNIILHPVQIDNEEEYKMASLILQSAFQNDPVFSVYQSNVNKRKEFTRNLSTHVAKTSRQQGTNFLFCPIYKSAQISNAVTCVLSSPPGQTKQQWGGFMGTAILYVKQLGINAIHLQKCFAILHKKCCGNMNNHYYGAMLGTTQLGMGFGQIANIISLDICDQTGAYFYVENSNESNMKLYQSLGLKVYGKYLIKHKGNNINCWGMRRDPQENKEEINIFMIE</sequence>
<dbReference type="AlphaFoldDB" id="A0AA86NTZ9"/>
<reference evidence="1" key="1">
    <citation type="submission" date="2023-06" db="EMBL/GenBank/DDBJ databases">
        <authorList>
            <person name="Kurt Z."/>
        </authorList>
    </citation>
    <scope>NUCLEOTIDE SEQUENCE</scope>
</reference>
<accession>A0AA86NTZ9</accession>
<gene>
    <name evidence="1" type="ORF">HINF_LOCUS13573</name>
    <name evidence="2" type="ORF">HINF_LOCUS72621</name>
</gene>
<dbReference type="EMBL" id="CAXDID020000579">
    <property type="protein sequence ID" value="CAL6104134.1"/>
    <property type="molecule type" value="Genomic_DNA"/>
</dbReference>
<keyword evidence="3" id="KW-1185">Reference proteome</keyword>
<comment type="caution">
    <text evidence="1">The sequence shown here is derived from an EMBL/GenBank/DDBJ whole genome shotgun (WGS) entry which is preliminary data.</text>
</comment>
<evidence type="ECO:0000313" key="1">
    <source>
        <dbReference type="EMBL" id="CAI9925928.1"/>
    </source>
</evidence>
<proteinExistence type="predicted"/>
<evidence type="ECO:0000313" key="3">
    <source>
        <dbReference type="Proteomes" id="UP001642409"/>
    </source>
</evidence>
<name>A0AA86NTZ9_9EUKA</name>